<dbReference type="Proteomes" id="UP000885986">
    <property type="component" value="Unassembled WGS sequence"/>
</dbReference>
<dbReference type="Gene3D" id="1.20.140.70">
    <property type="entry name" value="Oligopeptidase f, N-terminal domain"/>
    <property type="match status" value="1"/>
</dbReference>
<sequence>MTESLNSTLGTEKIIWNLADLYPGFDDPALAADLESHEAEAKEIRAGFAGRLAELDAAALLELVGRLEKLEAGLGRVATFAFLNFAVNTKNAEASAFMQKVREADSRVGKETVFFELEWNRVSRERAEQLLNDPLLAPYRHYLAGLRRYAPHLLSDAEETLLIEKAPAGRGSWTTLFDKVMGHLKFGPSGRSEEEVLSDLYLPDREQRRQAAAELTAGLNSQLHVLTHTFNTLLADKMIDDRLRRYPDWLSSMNLHNELRDQTVTTLIKAVTGRYDIPQRYYRLKRRLLGLEQLTDYDRYAPLPHLPTTTVPWEQCR</sequence>
<dbReference type="SUPFAM" id="SSF55486">
    <property type="entry name" value="Metalloproteases ('zincins'), catalytic domain"/>
    <property type="match status" value="1"/>
</dbReference>
<dbReference type="Gene3D" id="1.10.1370.20">
    <property type="entry name" value="Oligoendopeptidase f, C-terminal domain"/>
    <property type="match status" value="1"/>
</dbReference>
<reference evidence="2" key="1">
    <citation type="journal article" date="2020" name="mSystems">
        <title>Genome- and Community-Level Interaction Insights into Carbon Utilization and Element Cycling Functions of Hydrothermarchaeota in Hydrothermal Sediment.</title>
        <authorList>
            <person name="Zhou Z."/>
            <person name="Liu Y."/>
            <person name="Xu W."/>
            <person name="Pan J."/>
            <person name="Luo Z.H."/>
            <person name="Li M."/>
        </authorList>
    </citation>
    <scope>NUCLEOTIDE SEQUENCE [LARGE SCALE GENOMIC DNA]</scope>
    <source>
        <strain evidence="2">SpSt-1224</strain>
    </source>
</reference>
<protein>
    <submittedName>
        <fullName evidence="2">Oligoendopeptidase F</fullName>
    </submittedName>
</protein>
<evidence type="ECO:0000259" key="1">
    <source>
        <dbReference type="Pfam" id="PF08439"/>
    </source>
</evidence>
<dbReference type="Pfam" id="PF08439">
    <property type="entry name" value="Peptidase_M3_N"/>
    <property type="match status" value="1"/>
</dbReference>
<dbReference type="EMBL" id="DSDS01000038">
    <property type="protein sequence ID" value="HET97425.1"/>
    <property type="molecule type" value="Genomic_DNA"/>
</dbReference>
<dbReference type="AlphaFoldDB" id="A0A7C2TIU2"/>
<organism evidence="2">
    <name type="scientific">Desulfurivibrio alkaliphilus</name>
    <dbReference type="NCBI Taxonomy" id="427923"/>
    <lineage>
        <taxon>Bacteria</taxon>
        <taxon>Pseudomonadati</taxon>
        <taxon>Thermodesulfobacteriota</taxon>
        <taxon>Desulfobulbia</taxon>
        <taxon>Desulfobulbales</taxon>
        <taxon>Desulfobulbaceae</taxon>
        <taxon>Desulfurivibrio</taxon>
    </lineage>
</organism>
<evidence type="ECO:0000313" key="2">
    <source>
        <dbReference type="EMBL" id="HET97425.1"/>
    </source>
</evidence>
<name>A0A7C2TIU2_9BACT</name>
<feature type="domain" description="Oligopeptidase F N-terminal" evidence="1">
    <location>
        <begin position="118"/>
        <end position="186"/>
    </location>
</feature>
<proteinExistence type="predicted"/>
<gene>
    <name evidence="2" type="ORF">ENN98_01715</name>
</gene>
<feature type="non-terminal residue" evidence="2">
    <location>
        <position position="317"/>
    </location>
</feature>
<dbReference type="InterPro" id="IPR042088">
    <property type="entry name" value="OligoPept_F_C"/>
</dbReference>
<dbReference type="InterPro" id="IPR013647">
    <property type="entry name" value="OligopepF_N_dom"/>
</dbReference>
<accession>A0A7C2TIU2</accession>
<comment type="caution">
    <text evidence="2">The sequence shown here is derived from an EMBL/GenBank/DDBJ whole genome shotgun (WGS) entry which is preliminary data.</text>
</comment>